<keyword evidence="1" id="KW-0812">Transmembrane</keyword>
<dbReference type="Proteomes" id="UP001052655">
    <property type="component" value="Unassembled WGS sequence"/>
</dbReference>
<protein>
    <recommendedName>
        <fullName evidence="4">Integral membrane protein</fullName>
    </recommendedName>
</protein>
<proteinExistence type="predicted"/>
<dbReference type="InterPro" id="IPR045713">
    <property type="entry name" value="DUF6069"/>
</dbReference>
<dbReference type="RefSeq" id="WP_190077391.1">
    <property type="nucleotide sequence ID" value="NZ_BMTC01000011.1"/>
</dbReference>
<evidence type="ECO:0000313" key="3">
    <source>
        <dbReference type="Proteomes" id="UP001052655"/>
    </source>
</evidence>
<evidence type="ECO:0000313" key="2">
    <source>
        <dbReference type="EMBL" id="GHI34586.1"/>
    </source>
</evidence>
<keyword evidence="1" id="KW-0472">Membrane</keyword>
<feature type="transmembrane region" description="Helical" evidence="1">
    <location>
        <begin position="56"/>
        <end position="76"/>
    </location>
</feature>
<feature type="transmembrane region" description="Helical" evidence="1">
    <location>
        <begin position="20"/>
        <end position="44"/>
    </location>
</feature>
<gene>
    <name evidence="2" type="ORF">Sdagh_63160</name>
</gene>
<dbReference type="EMBL" id="BNDX01000016">
    <property type="protein sequence ID" value="GHI34586.1"/>
    <property type="molecule type" value="Genomic_DNA"/>
</dbReference>
<organism evidence="2 3">
    <name type="scientific">Streptomyces daghestanicus</name>
    <dbReference type="NCBI Taxonomy" id="66885"/>
    <lineage>
        <taxon>Bacteria</taxon>
        <taxon>Bacillati</taxon>
        <taxon>Actinomycetota</taxon>
        <taxon>Actinomycetes</taxon>
        <taxon>Kitasatosporales</taxon>
        <taxon>Streptomycetaceae</taxon>
        <taxon>Streptomyces</taxon>
    </lineage>
</organism>
<evidence type="ECO:0008006" key="4">
    <source>
        <dbReference type="Google" id="ProtNLM"/>
    </source>
</evidence>
<name>A0ABQ3QBC7_9ACTN</name>
<keyword evidence="1" id="KW-1133">Transmembrane helix</keyword>
<evidence type="ECO:0000256" key="1">
    <source>
        <dbReference type="SAM" id="Phobius"/>
    </source>
</evidence>
<accession>A0ABQ3QBC7</accession>
<feature type="transmembrane region" description="Helical" evidence="1">
    <location>
        <begin position="115"/>
        <end position="141"/>
    </location>
</feature>
<dbReference type="Pfam" id="PF19545">
    <property type="entry name" value="DUF6069"/>
    <property type="match status" value="1"/>
</dbReference>
<reference evidence="2" key="1">
    <citation type="submission" date="2024-05" db="EMBL/GenBank/DDBJ databases">
        <title>Whole genome shotgun sequence of Streptomyces daghestanicus NBRC 12762.</title>
        <authorList>
            <person name="Komaki H."/>
            <person name="Tamura T."/>
        </authorList>
    </citation>
    <scope>NUCLEOTIDE SEQUENCE</scope>
    <source>
        <strain evidence="2">NBRC 12762</strain>
    </source>
</reference>
<comment type="caution">
    <text evidence="2">The sequence shown here is derived from an EMBL/GenBank/DDBJ whole genome shotgun (WGS) entry which is preliminary data.</text>
</comment>
<sequence length="148" mass="14979">MNEQSTARSAGPARPGGAVVAGGLVATAVVAVALNAAVAAIAHAAGASDDFEQLHFADYALLTVVGVLAGAGGWALVRARAARPARVLRTWIPVILLVTFVPDILLGLSDNPGTSWGAVIALMLMHLVVAAVAVPAFRFLLPLPGDRG</sequence>
<feature type="transmembrane region" description="Helical" evidence="1">
    <location>
        <begin position="88"/>
        <end position="109"/>
    </location>
</feature>
<keyword evidence="3" id="KW-1185">Reference proteome</keyword>